<dbReference type="HOGENOM" id="CLU_1416860_0_0_1"/>
<feature type="chain" id="PRO_5003089654" description="Pupal cuticle protein C1B-like Protein" evidence="2">
    <location>
        <begin position="19"/>
        <end position="192"/>
    </location>
</feature>
<evidence type="ECO:0000256" key="2">
    <source>
        <dbReference type="SAM" id="SignalP"/>
    </source>
</evidence>
<gene>
    <name evidence="3" type="primary">AUGUSTUS-3.0.2_02907</name>
    <name evidence="3" type="ORF">TcasGA2_TC002907</name>
</gene>
<dbReference type="KEGG" id="tca:103312348"/>
<feature type="signal peptide" evidence="2">
    <location>
        <begin position="1"/>
        <end position="18"/>
    </location>
</feature>
<dbReference type="Proteomes" id="UP000007266">
    <property type="component" value="Linkage group 3"/>
</dbReference>
<keyword evidence="2" id="KW-0732">Signal</keyword>
<protein>
    <recommendedName>
        <fullName evidence="5">Pupal cuticle protein C1B-like Protein</fullName>
    </recommendedName>
</protein>
<evidence type="ECO:0000256" key="1">
    <source>
        <dbReference type="SAM" id="MobiDB-lite"/>
    </source>
</evidence>
<evidence type="ECO:0000313" key="3">
    <source>
        <dbReference type="EMBL" id="EFA00092.1"/>
    </source>
</evidence>
<keyword evidence="4" id="KW-1185">Reference proteome</keyword>
<dbReference type="OrthoDB" id="8250900at2759"/>
<organism evidence="3 4">
    <name type="scientific">Tribolium castaneum</name>
    <name type="common">Red flour beetle</name>
    <dbReference type="NCBI Taxonomy" id="7070"/>
    <lineage>
        <taxon>Eukaryota</taxon>
        <taxon>Metazoa</taxon>
        <taxon>Ecdysozoa</taxon>
        <taxon>Arthropoda</taxon>
        <taxon>Hexapoda</taxon>
        <taxon>Insecta</taxon>
        <taxon>Pterygota</taxon>
        <taxon>Neoptera</taxon>
        <taxon>Endopterygota</taxon>
        <taxon>Coleoptera</taxon>
        <taxon>Polyphaga</taxon>
        <taxon>Cucujiformia</taxon>
        <taxon>Tenebrionidae</taxon>
        <taxon>Tenebrionidae incertae sedis</taxon>
        <taxon>Tribolium</taxon>
    </lineage>
</organism>
<evidence type="ECO:0008006" key="5">
    <source>
        <dbReference type="Google" id="ProtNLM"/>
    </source>
</evidence>
<dbReference type="eggNOG" id="ENOG502S8C3">
    <property type="taxonomic scope" value="Eukaryota"/>
</dbReference>
<sequence>MKAFVVLSIALAIGLAECGVVPATTFVRAPSFDSAVVKSDRVGGSFAYSTVEGHAYAAVSPVVERITAPVAVSYTPHQVHLGHINTPVAVTQPIYAEHSVVSQPIYSHQHIFANPPVFAQNPVFGGFPSYPAIGGFPTSPVGGIASGPGVGGIASIPGVGGIASAPAAPANPAPTPVQGTVIDDDTVAVDSA</sequence>
<dbReference type="AlphaFoldDB" id="D6WHG6"/>
<accession>D6WHG6</accession>
<dbReference type="InParanoid" id="D6WHG6"/>
<dbReference type="PhylomeDB" id="D6WHG6"/>
<evidence type="ECO:0000313" key="4">
    <source>
        <dbReference type="Proteomes" id="UP000007266"/>
    </source>
</evidence>
<reference evidence="3 4" key="1">
    <citation type="journal article" date="2008" name="Nature">
        <title>The genome of the model beetle and pest Tribolium castaneum.</title>
        <authorList>
            <consortium name="Tribolium Genome Sequencing Consortium"/>
            <person name="Richards S."/>
            <person name="Gibbs R.A."/>
            <person name="Weinstock G.M."/>
            <person name="Brown S.J."/>
            <person name="Denell R."/>
            <person name="Beeman R.W."/>
            <person name="Gibbs R."/>
            <person name="Beeman R.W."/>
            <person name="Brown S.J."/>
            <person name="Bucher G."/>
            <person name="Friedrich M."/>
            <person name="Grimmelikhuijzen C.J."/>
            <person name="Klingler M."/>
            <person name="Lorenzen M."/>
            <person name="Richards S."/>
            <person name="Roth S."/>
            <person name="Schroder R."/>
            <person name="Tautz D."/>
            <person name="Zdobnov E.M."/>
            <person name="Muzny D."/>
            <person name="Gibbs R.A."/>
            <person name="Weinstock G.M."/>
            <person name="Attaway T."/>
            <person name="Bell S."/>
            <person name="Buhay C.J."/>
            <person name="Chandrabose M.N."/>
            <person name="Chavez D."/>
            <person name="Clerk-Blankenburg K.P."/>
            <person name="Cree A."/>
            <person name="Dao M."/>
            <person name="Davis C."/>
            <person name="Chacko J."/>
            <person name="Dinh H."/>
            <person name="Dugan-Rocha S."/>
            <person name="Fowler G."/>
            <person name="Garner T.T."/>
            <person name="Garnes J."/>
            <person name="Gnirke A."/>
            <person name="Hawes A."/>
            <person name="Hernandez J."/>
            <person name="Hines S."/>
            <person name="Holder M."/>
            <person name="Hume J."/>
            <person name="Jhangiani S.N."/>
            <person name="Joshi V."/>
            <person name="Khan Z.M."/>
            <person name="Jackson L."/>
            <person name="Kovar C."/>
            <person name="Kowis A."/>
            <person name="Lee S."/>
            <person name="Lewis L.R."/>
            <person name="Margolis J."/>
            <person name="Morgan M."/>
            <person name="Nazareth L.V."/>
            <person name="Nguyen N."/>
            <person name="Okwuonu G."/>
            <person name="Parker D."/>
            <person name="Richards S."/>
            <person name="Ruiz S.J."/>
            <person name="Santibanez J."/>
            <person name="Savard J."/>
            <person name="Scherer S.E."/>
            <person name="Schneider B."/>
            <person name="Sodergren E."/>
            <person name="Tautz D."/>
            <person name="Vattahil S."/>
            <person name="Villasana D."/>
            <person name="White C.S."/>
            <person name="Wright R."/>
            <person name="Park Y."/>
            <person name="Beeman R.W."/>
            <person name="Lord J."/>
            <person name="Oppert B."/>
            <person name="Lorenzen M."/>
            <person name="Brown S."/>
            <person name="Wang L."/>
            <person name="Savard J."/>
            <person name="Tautz D."/>
            <person name="Richards S."/>
            <person name="Weinstock G."/>
            <person name="Gibbs R.A."/>
            <person name="Liu Y."/>
            <person name="Worley K."/>
            <person name="Weinstock G."/>
            <person name="Elsik C.G."/>
            <person name="Reese J.T."/>
            <person name="Elhaik E."/>
            <person name="Landan G."/>
            <person name="Graur D."/>
            <person name="Arensburger P."/>
            <person name="Atkinson P."/>
            <person name="Beeman R.W."/>
            <person name="Beidler J."/>
            <person name="Brown S.J."/>
            <person name="Demuth J.P."/>
            <person name="Drury D.W."/>
            <person name="Du Y.Z."/>
            <person name="Fujiwara H."/>
            <person name="Lorenzen M."/>
            <person name="Maselli V."/>
            <person name="Osanai M."/>
            <person name="Park Y."/>
            <person name="Robertson H.M."/>
            <person name="Tu Z."/>
            <person name="Wang J.J."/>
            <person name="Wang S."/>
            <person name="Richards S."/>
            <person name="Song H."/>
            <person name="Zhang L."/>
            <person name="Sodergren E."/>
            <person name="Werner D."/>
            <person name="Stanke M."/>
            <person name="Morgenstern B."/>
            <person name="Solovyev V."/>
            <person name="Kosarev P."/>
            <person name="Brown G."/>
            <person name="Chen H.C."/>
            <person name="Ermolaeva O."/>
            <person name="Hlavina W."/>
            <person name="Kapustin Y."/>
            <person name="Kiryutin B."/>
            <person name="Kitts P."/>
            <person name="Maglott D."/>
            <person name="Pruitt K."/>
            <person name="Sapojnikov V."/>
            <person name="Souvorov A."/>
            <person name="Mackey A.J."/>
            <person name="Waterhouse R.M."/>
            <person name="Wyder S."/>
            <person name="Zdobnov E.M."/>
            <person name="Zdobnov E.M."/>
            <person name="Wyder S."/>
            <person name="Kriventseva E.V."/>
            <person name="Kadowaki T."/>
            <person name="Bork P."/>
            <person name="Aranda M."/>
            <person name="Bao R."/>
            <person name="Beermann A."/>
            <person name="Berns N."/>
            <person name="Bolognesi R."/>
            <person name="Bonneton F."/>
            <person name="Bopp D."/>
            <person name="Brown S.J."/>
            <person name="Bucher G."/>
            <person name="Butts T."/>
            <person name="Chaumot A."/>
            <person name="Denell R.E."/>
            <person name="Ferrier D.E."/>
            <person name="Friedrich M."/>
            <person name="Gordon C.M."/>
            <person name="Jindra M."/>
            <person name="Klingler M."/>
            <person name="Lan Q."/>
            <person name="Lattorff H.M."/>
            <person name="Laudet V."/>
            <person name="von Levetsow C."/>
            <person name="Liu Z."/>
            <person name="Lutz R."/>
            <person name="Lynch J.A."/>
            <person name="da Fonseca R.N."/>
            <person name="Posnien N."/>
            <person name="Reuter R."/>
            <person name="Roth S."/>
            <person name="Savard J."/>
            <person name="Schinko J.B."/>
            <person name="Schmitt C."/>
            <person name="Schoppmeier M."/>
            <person name="Schroder R."/>
            <person name="Shippy T.D."/>
            <person name="Simonnet F."/>
            <person name="Marques-Souza H."/>
            <person name="Tautz D."/>
            <person name="Tomoyasu Y."/>
            <person name="Trauner J."/>
            <person name="Van der Zee M."/>
            <person name="Vervoort M."/>
            <person name="Wittkopp N."/>
            <person name="Wimmer E.A."/>
            <person name="Yang X."/>
            <person name="Jones A.K."/>
            <person name="Sattelle D.B."/>
            <person name="Ebert P.R."/>
            <person name="Nelson D."/>
            <person name="Scott J.G."/>
            <person name="Beeman R.W."/>
            <person name="Muthukrishnan S."/>
            <person name="Kramer K.J."/>
            <person name="Arakane Y."/>
            <person name="Beeman R.W."/>
            <person name="Zhu Q."/>
            <person name="Hogenkamp D."/>
            <person name="Dixit R."/>
            <person name="Oppert B."/>
            <person name="Jiang H."/>
            <person name="Zou Z."/>
            <person name="Marshall J."/>
            <person name="Elpidina E."/>
            <person name="Vinokurov K."/>
            <person name="Oppert C."/>
            <person name="Zou Z."/>
            <person name="Evans J."/>
            <person name="Lu Z."/>
            <person name="Zhao P."/>
            <person name="Sumathipala N."/>
            <person name="Altincicek B."/>
            <person name="Vilcinskas A."/>
            <person name="Williams M."/>
            <person name="Hultmark D."/>
            <person name="Hetru C."/>
            <person name="Jiang H."/>
            <person name="Grimmelikhuijzen C.J."/>
            <person name="Hauser F."/>
            <person name="Cazzamali G."/>
            <person name="Williamson M."/>
            <person name="Park Y."/>
            <person name="Li B."/>
            <person name="Tanaka Y."/>
            <person name="Predel R."/>
            <person name="Neupert S."/>
            <person name="Schachtner J."/>
            <person name="Verleyen P."/>
            <person name="Raible F."/>
            <person name="Bork P."/>
            <person name="Friedrich M."/>
            <person name="Walden K.K."/>
            <person name="Robertson H.M."/>
            <person name="Angeli S."/>
            <person name="Foret S."/>
            <person name="Bucher G."/>
            <person name="Schuetz S."/>
            <person name="Maleszka R."/>
            <person name="Wimmer E.A."/>
            <person name="Beeman R.W."/>
            <person name="Lorenzen M."/>
            <person name="Tomoyasu Y."/>
            <person name="Miller S.C."/>
            <person name="Grossmann D."/>
            <person name="Bucher G."/>
        </authorList>
    </citation>
    <scope>NUCLEOTIDE SEQUENCE [LARGE SCALE GENOMIC DNA]</scope>
    <source>
        <strain evidence="3 4">Georgia GA2</strain>
    </source>
</reference>
<proteinExistence type="predicted"/>
<name>D6WHG6_TRICA</name>
<feature type="region of interest" description="Disordered" evidence="1">
    <location>
        <begin position="167"/>
        <end position="192"/>
    </location>
</feature>
<reference evidence="3 4" key="2">
    <citation type="journal article" date="2010" name="Nucleic Acids Res.">
        <title>BeetleBase in 2010: revisions to provide comprehensive genomic information for Tribolium castaneum.</title>
        <authorList>
            <person name="Kim H.S."/>
            <person name="Murphy T."/>
            <person name="Xia J."/>
            <person name="Caragea D."/>
            <person name="Park Y."/>
            <person name="Beeman R.W."/>
            <person name="Lorenzen M.D."/>
            <person name="Butcher S."/>
            <person name="Manak J.R."/>
            <person name="Brown S.J."/>
        </authorList>
    </citation>
    <scope>GENOME REANNOTATION</scope>
    <source>
        <strain evidence="3 4">Georgia GA2</strain>
    </source>
</reference>
<dbReference type="EMBL" id="KQ971321">
    <property type="protein sequence ID" value="EFA00092.1"/>
    <property type="molecule type" value="Genomic_DNA"/>
</dbReference>
<feature type="compositionally biased region" description="Acidic residues" evidence="1">
    <location>
        <begin position="182"/>
        <end position="192"/>
    </location>
</feature>